<proteinExistence type="predicted"/>
<protein>
    <submittedName>
        <fullName evidence="1">Uncharacterized protein</fullName>
    </submittedName>
</protein>
<dbReference type="AlphaFoldDB" id="A0A0B7GZ76"/>
<sequence>MIQVRFLARSQKHINFLFKNLLFSYLNFNLKINLLEIKKIYIFDSPYDYGVLICSNIKFM</sequence>
<dbReference type="EMBL" id="CDOD01000003">
    <property type="protein sequence ID" value="CEN32616.1"/>
    <property type="molecule type" value="Genomic_DNA"/>
</dbReference>
<keyword evidence="2" id="KW-1185">Reference proteome</keyword>
<gene>
    <name evidence="1" type="ORF">CCYN2B_110135</name>
</gene>
<accession>A0A0B7GZ76</accession>
<dbReference type="Proteomes" id="UP000038055">
    <property type="component" value="Unassembled WGS sequence"/>
</dbReference>
<evidence type="ECO:0000313" key="1">
    <source>
        <dbReference type="EMBL" id="CEN32616.1"/>
    </source>
</evidence>
<organism evidence="1 2">
    <name type="scientific">Capnocytophaga cynodegmi</name>
    <dbReference type="NCBI Taxonomy" id="28189"/>
    <lineage>
        <taxon>Bacteria</taxon>
        <taxon>Pseudomonadati</taxon>
        <taxon>Bacteroidota</taxon>
        <taxon>Flavobacteriia</taxon>
        <taxon>Flavobacteriales</taxon>
        <taxon>Flavobacteriaceae</taxon>
        <taxon>Capnocytophaga</taxon>
    </lineage>
</organism>
<evidence type="ECO:0000313" key="2">
    <source>
        <dbReference type="Proteomes" id="UP000038055"/>
    </source>
</evidence>
<name>A0A0B7GZ76_9FLAO</name>
<reference evidence="2" key="1">
    <citation type="submission" date="2015-01" db="EMBL/GenBank/DDBJ databases">
        <authorList>
            <person name="MANFREDI Pablo"/>
        </authorList>
    </citation>
    <scope>NUCLEOTIDE SEQUENCE [LARGE SCALE GENOMIC DNA]</scope>
    <source>
        <strain evidence="2">Ccyn2B</strain>
    </source>
</reference>